<dbReference type="InterPro" id="IPR007110">
    <property type="entry name" value="Ig-like_dom"/>
</dbReference>
<dbReference type="OrthoDB" id="190835at2759"/>
<evidence type="ECO:0000313" key="3">
    <source>
        <dbReference type="Proteomes" id="UP000691718"/>
    </source>
</evidence>
<accession>A0A8S3XX54</accession>
<dbReference type="Proteomes" id="UP000691718">
    <property type="component" value="Unassembled WGS sequence"/>
</dbReference>
<keyword evidence="3" id="KW-1185">Reference proteome</keyword>
<organism evidence="2 3">
    <name type="scientific">Parnassius apollo</name>
    <name type="common">Apollo butterfly</name>
    <name type="synonym">Papilio apollo</name>
    <dbReference type="NCBI Taxonomy" id="110799"/>
    <lineage>
        <taxon>Eukaryota</taxon>
        <taxon>Metazoa</taxon>
        <taxon>Ecdysozoa</taxon>
        <taxon>Arthropoda</taxon>
        <taxon>Hexapoda</taxon>
        <taxon>Insecta</taxon>
        <taxon>Pterygota</taxon>
        <taxon>Neoptera</taxon>
        <taxon>Endopterygota</taxon>
        <taxon>Lepidoptera</taxon>
        <taxon>Glossata</taxon>
        <taxon>Ditrysia</taxon>
        <taxon>Papilionoidea</taxon>
        <taxon>Papilionidae</taxon>
        <taxon>Parnassiinae</taxon>
        <taxon>Parnassini</taxon>
        <taxon>Parnassius</taxon>
        <taxon>Parnassius</taxon>
    </lineage>
</organism>
<feature type="domain" description="Ig-like" evidence="1">
    <location>
        <begin position="34"/>
        <end position="121"/>
    </location>
</feature>
<dbReference type="PROSITE" id="PS50835">
    <property type="entry name" value="IG_LIKE"/>
    <property type="match status" value="1"/>
</dbReference>
<reference evidence="2" key="1">
    <citation type="submission" date="2021-04" db="EMBL/GenBank/DDBJ databases">
        <authorList>
            <person name="Tunstrom K."/>
        </authorList>
    </citation>
    <scope>NUCLEOTIDE SEQUENCE</scope>
</reference>
<evidence type="ECO:0000259" key="1">
    <source>
        <dbReference type="PROSITE" id="PS50835"/>
    </source>
</evidence>
<proteinExistence type="predicted"/>
<dbReference type="EMBL" id="CAJQZP010001351">
    <property type="protein sequence ID" value="CAG5040767.1"/>
    <property type="molecule type" value="Genomic_DNA"/>
</dbReference>
<comment type="caution">
    <text evidence="2">The sequence shown here is derived from an EMBL/GenBank/DDBJ whole genome shotgun (WGS) entry which is preliminary data.</text>
</comment>
<sequence>MEPKLNRKHTTPLLLRRRWRCVRWAGAWCAERWGGAATLACEARYVPPAPPAILPAVLPPLRIRWRHAGHTVDTQSPEGGVSLESERWAGGARSRLTLGALNRRHAGRWRCVVGARSATISLHVLPTADSDMEAMQRDQAVARVSSDARSLPLQLHPLRPLLLALLLALHLCAPT</sequence>
<name>A0A8S3XX54_PARAO</name>
<dbReference type="AlphaFoldDB" id="A0A8S3XX54"/>
<gene>
    <name evidence="2" type="ORF">PAPOLLO_LOCUS21962</name>
</gene>
<evidence type="ECO:0000313" key="2">
    <source>
        <dbReference type="EMBL" id="CAG5040767.1"/>
    </source>
</evidence>
<protein>
    <submittedName>
        <fullName evidence="2">(apollo) hypothetical protein</fullName>
    </submittedName>
</protein>